<dbReference type="GeneID" id="115033122"/>
<reference evidence="2" key="1">
    <citation type="submission" date="2010-06" db="EMBL/GenBank/DDBJ databases">
        <authorList>
            <person name="Jiang H."/>
            <person name="Abraham K."/>
            <person name="Ali S."/>
            <person name="Alsbrooks S.L."/>
            <person name="Anim B.N."/>
            <person name="Anosike U.S."/>
            <person name="Attaway T."/>
            <person name="Bandaranaike D.P."/>
            <person name="Battles P.K."/>
            <person name="Bell S.N."/>
            <person name="Bell A.V."/>
            <person name="Beltran B."/>
            <person name="Bickham C."/>
            <person name="Bustamante Y."/>
            <person name="Caleb T."/>
            <person name="Canada A."/>
            <person name="Cardenas V."/>
            <person name="Carter K."/>
            <person name="Chacko J."/>
            <person name="Chandrabose M.N."/>
            <person name="Chavez D."/>
            <person name="Chavez A."/>
            <person name="Chen L."/>
            <person name="Chu H.-S."/>
            <person name="Claassen K.J."/>
            <person name="Cockrell R."/>
            <person name="Collins M."/>
            <person name="Cooper J.A."/>
            <person name="Cree A."/>
            <person name="Curry S.M."/>
            <person name="Da Y."/>
            <person name="Dao M.D."/>
            <person name="Das B."/>
            <person name="Davila M.-L."/>
            <person name="Davy-Carroll L."/>
            <person name="Denson S."/>
            <person name="Dinh H."/>
            <person name="Ebong V.E."/>
            <person name="Edwards J.R."/>
            <person name="Egan A."/>
            <person name="El-Daye J."/>
            <person name="Escobedo L."/>
            <person name="Fernandez S."/>
            <person name="Fernando P.R."/>
            <person name="Flagg N."/>
            <person name="Forbes L.D."/>
            <person name="Fowler R.G."/>
            <person name="Fu Q."/>
            <person name="Gabisi R.A."/>
            <person name="Ganer J."/>
            <person name="Garbino Pronczuk A."/>
            <person name="Garcia R.M."/>
            <person name="Garner T."/>
            <person name="Garrett T.E."/>
            <person name="Gonzalez D.A."/>
            <person name="Hamid H."/>
            <person name="Hawkins E.S."/>
            <person name="Hirani K."/>
            <person name="Hogues M.E."/>
            <person name="Hollins B."/>
            <person name="Hsiao C.-H."/>
            <person name="Jabil R."/>
            <person name="James M.L."/>
            <person name="Jhangiani S.N."/>
            <person name="Johnson B."/>
            <person name="Johnson Q."/>
            <person name="Joshi V."/>
            <person name="Kalu J.B."/>
            <person name="Kam C."/>
            <person name="Kashfia A."/>
            <person name="Keebler J."/>
            <person name="Kisamo H."/>
            <person name="Kovar C.L."/>
            <person name="Lago L.A."/>
            <person name="Lai C.-Y."/>
            <person name="Laidlaw J."/>
            <person name="Lara F."/>
            <person name="Le T.-K."/>
            <person name="Lee S.L."/>
            <person name="Legall F.H."/>
            <person name="Lemon S.J."/>
            <person name="Lewis L.R."/>
            <person name="Li B."/>
            <person name="Liu Y."/>
            <person name="Liu Y.-S."/>
            <person name="Lopez J."/>
            <person name="Lozado R.J."/>
            <person name="Lu J."/>
            <person name="Madu R.C."/>
            <person name="Maheshwari M."/>
            <person name="Maheshwari R."/>
            <person name="Malloy K."/>
            <person name="Martinez E."/>
            <person name="Mathew T."/>
            <person name="Mercado I.C."/>
            <person name="Mercado C."/>
            <person name="Meyer B."/>
            <person name="Montgomery K."/>
            <person name="Morgan M.B."/>
            <person name="Munidasa M."/>
            <person name="Nazareth L.V."/>
            <person name="Nelson J."/>
            <person name="Ng B.M."/>
            <person name="Nguyen N.B."/>
            <person name="Nguyen P.Q."/>
            <person name="Nguyen T."/>
            <person name="Obregon M."/>
            <person name="Okwuonu G.O."/>
            <person name="Onwere C.G."/>
            <person name="Orozco G."/>
            <person name="Parra A."/>
            <person name="Patel S."/>
            <person name="Patil S."/>
            <person name="Perez A."/>
            <person name="Perez Y."/>
            <person name="Pham C."/>
            <person name="Primus E.L."/>
            <person name="Pu L.-L."/>
            <person name="Puazo M."/>
            <person name="Qin X."/>
            <person name="Quiroz J.B."/>
            <person name="Reese J."/>
            <person name="Richards S."/>
            <person name="Rives C.M."/>
            <person name="Robberts R."/>
            <person name="Ruiz S.J."/>
            <person name="Ruiz M.J."/>
            <person name="Santibanez J."/>
            <person name="Schneider B.W."/>
            <person name="Sisson I."/>
            <person name="Smith M."/>
            <person name="Sodergren E."/>
            <person name="Song X.-Z."/>
            <person name="Song B.B."/>
            <person name="Summersgill H."/>
            <person name="Thelus R."/>
            <person name="Thornton R.D."/>
            <person name="Trejos Z.Y."/>
            <person name="Usmani K."/>
            <person name="Vattathil S."/>
            <person name="Villasana D."/>
            <person name="Walker D.L."/>
            <person name="Wang S."/>
            <person name="Wang K."/>
            <person name="White C.S."/>
            <person name="Williams A.C."/>
            <person name="Williamson J."/>
            <person name="Wilson K."/>
            <person name="Woghiren I.O."/>
            <person name="Woodworth J.R."/>
            <person name="Worley K.C."/>
            <person name="Wright R.A."/>
            <person name="Wu W."/>
            <person name="Young L."/>
            <person name="Zhang L."/>
            <person name="Zhang J."/>
            <person name="Zhu Y."/>
            <person name="Muzny D.M."/>
            <person name="Weinstock G."/>
            <person name="Gibbs R.A."/>
        </authorList>
    </citation>
    <scope>NUCLEOTIDE SEQUENCE [LARGE SCALE GENOMIC DNA]</scope>
    <source>
        <strain evidence="2">LSR1</strain>
    </source>
</reference>
<evidence type="ECO:0000313" key="1">
    <source>
        <dbReference type="EnsemblMetazoa" id="XP_029341015.1"/>
    </source>
</evidence>
<dbReference type="RefSeq" id="XP_029341015.1">
    <property type="nucleotide sequence ID" value="XM_029485155.1"/>
</dbReference>
<dbReference type="Proteomes" id="UP000007819">
    <property type="component" value="Chromosome X"/>
</dbReference>
<organism evidence="1 2">
    <name type="scientific">Acyrthosiphon pisum</name>
    <name type="common">Pea aphid</name>
    <dbReference type="NCBI Taxonomy" id="7029"/>
    <lineage>
        <taxon>Eukaryota</taxon>
        <taxon>Metazoa</taxon>
        <taxon>Ecdysozoa</taxon>
        <taxon>Arthropoda</taxon>
        <taxon>Hexapoda</taxon>
        <taxon>Insecta</taxon>
        <taxon>Pterygota</taxon>
        <taxon>Neoptera</taxon>
        <taxon>Paraneoptera</taxon>
        <taxon>Hemiptera</taxon>
        <taxon>Sternorrhyncha</taxon>
        <taxon>Aphidomorpha</taxon>
        <taxon>Aphidoidea</taxon>
        <taxon>Aphididae</taxon>
        <taxon>Macrosiphini</taxon>
        <taxon>Acyrthosiphon</taxon>
    </lineage>
</organism>
<accession>A0A8R2NJC4</accession>
<sequence length="418" mass="47508">MQEIVDGISDLFSSGIVSFLKNMVMPHLKECSISEKNEIDYLFDTLANPFFNFKTEYQRFQFFEGVFEAAFKYTEASTNQNQILSSFLNGTTWKSIKYKFSNKIVFPIFLYYDDVEIGNPLGSHSGIHKMGCVYYTIPAFPPEYLSTLDNIFAAFLFHSSDLGNSKFNNKTMFASLISDLIDLQENGITITVNSNIIQVYFVLGLVLGDNLGLNSILGFVSSFSANYCCRICCSHKTSAQKMLLECTESLKNEENYKLDVLQENVSETGVNELCVFNAIPNYHLIINSVCDFMHDVTEGVARYDMTVIITQLINDKYFTLIVGELVPIETPVWQLYIALRKIVDICCAKTIQSECSHLLDQIVAEHNRLYLLLSRSNLKPKFHMLTHYGRVLIKNGPLILTSCIRFEAKHKISKAFAN</sequence>
<dbReference type="KEGG" id="api:115033122"/>
<name>A0A8R2NJC4_ACYPI</name>
<proteinExistence type="predicted"/>
<dbReference type="OrthoDB" id="7692677at2759"/>
<reference evidence="1" key="2">
    <citation type="submission" date="2022-06" db="UniProtKB">
        <authorList>
            <consortium name="EnsemblMetazoa"/>
        </authorList>
    </citation>
    <scope>IDENTIFICATION</scope>
</reference>
<evidence type="ECO:0000313" key="2">
    <source>
        <dbReference type="Proteomes" id="UP000007819"/>
    </source>
</evidence>
<keyword evidence="2" id="KW-1185">Reference proteome</keyword>
<dbReference type="AlphaFoldDB" id="A0A8R2NJC4"/>
<dbReference type="EnsemblMetazoa" id="XM_029485155.1">
    <property type="protein sequence ID" value="XP_029341015.1"/>
    <property type="gene ID" value="LOC115033122"/>
</dbReference>
<protein>
    <submittedName>
        <fullName evidence="1">Uncharacterized protein</fullName>
    </submittedName>
</protein>